<dbReference type="Proteomes" id="UP001311799">
    <property type="component" value="Unassembled WGS sequence"/>
</dbReference>
<dbReference type="InterPro" id="IPR042470">
    <property type="entry name" value="RMI1_N_C_sf"/>
</dbReference>
<evidence type="ECO:0000313" key="3">
    <source>
        <dbReference type="Proteomes" id="UP001311799"/>
    </source>
</evidence>
<dbReference type="InterPro" id="IPR013894">
    <property type="entry name" value="RMI1_OB"/>
</dbReference>
<gene>
    <name evidence="2" type="ORF">RS030_203233</name>
</gene>
<keyword evidence="3" id="KW-1185">Reference proteome</keyword>
<reference evidence="2 3" key="1">
    <citation type="submission" date="2023-10" db="EMBL/GenBank/DDBJ databases">
        <title>Comparative genomics analysis reveals potential genetic determinants of host preference in Cryptosporidium xiaoi.</title>
        <authorList>
            <person name="Xiao L."/>
            <person name="Li J."/>
        </authorList>
    </citation>
    <scope>NUCLEOTIDE SEQUENCE [LARGE SCALE GENOMIC DNA]</scope>
    <source>
        <strain evidence="2 3">52996</strain>
    </source>
</reference>
<name>A0AAV9XZ68_9CRYT</name>
<proteinExistence type="predicted"/>
<accession>A0AAV9XZ68</accession>
<dbReference type="EMBL" id="JAWDEY010000012">
    <property type="protein sequence ID" value="KAK6589414.1"/>
    <property type="molecule type" value="Genomic_DNA"/>
</dbReference>
<sequence length="575" mass="66570">MTESTTVKEILKKLNIELKDQVQKILEPLKDDKDNYSLKFLKLLFSSNLDSIIKKGSFPLDVHKLNIVPLKGVHLVQLLEAEDISTSKGKERFYFNSKIEKVKNININTPGPKRMLKLVFTDGKTIFIAMEFRKMPELDEFIDYWCSFKEKLIDKQYSEIESIQILALLSGEPIIRRGVVMLLPGMLTFIKLKTEIMEKMKICANNFDPNDDDKKKVVFISNKPIKNRKKNVKVVANDSIDIRSYTNFNLTRSESNLITNVNNKPSNSYFETEFETLNYDKDNSNYLKDNVTSDTANFTSNSIDSPSQSSVVLVDEYEYENVITQNEENVVCKGMSKLESEIEEMELTENENKFHNFSSVENSREELFEDFQGIYNEYGYIDEFESFEERMIRDAIENDFVPLMDKNENFSVENNEVENSSKSDTNGILYCNNEISNENEEIIWVEGAVLTSELSSENEIILELGIHYPKSFPTPWNELINEQVFLNLELAKKILCVYDDEENNKSRLIADILLAYVRFVQGTICLKLVDSESIINDKKTKKSKVYFVGLIPFSNDSDYILNYLNTLERNELVNN</sequence>
<comment type="caution">
    <text evidence="2">The sequence shown here is derived from an EMBL/GenBank/DDBJ whole genome shotgun (WGS) entry which is preliminary data.</text>
</comment>
<evidence type="ECO:0000259" key="1">
    <source>
        <dbReference type="Pfam" id="PF08585"/>
    </source>
</evidence>
<protein>
    <recommendedName>
        <fullName evidence="1">RecQ mediated genome instability protein 1 OB-fold domain-containing protein</fullName>
    </recommendedName>
</protein>
<evidence type="ECO:0000313" key="2">
    <source>
        <dbReference type="EMBL" id="KAK6589414.1"/>
    </source>
</evidence>
<dbReference type="Gene3D" id="2.40.50.770">
    <property type="entry name" value="RecQ-mediated genome instability protein Rmi1, C-terminal domain"/>
    <property type="match status" value="1"/>
</dbReference>
<feature type="domain" description="RecQ mediated genome instability protein 1 OB-fold" evidence="1">
    <location>
        <begin position="64"/>
        <end position="139"/>
    </location>
</feature>
<dbReference type="Pfam" id="PF08585">
    <property type="entry name" value="RMI1_N_C"/>
    <property type="match status" value="1"/>
</dbReference>
<dbReference type="AlphaFoldDB" id="A0AAV9XZ68"/>
<organism evidence="2 3">
    <name type="scientific">Cryptosporidium xiaoi</name>
    <dbReference type="NCBI Taxonomy" id="659607"/>
    <lineage>
        <taxon>Eukaryota</taxon>
        <taxon>Sar</taxon>
        <taxon>Alveolata</taxon>
        <taxon>Apicomplexa</taxon>
        <taxon>Conoidasida</taxon>
        <taxon>Coccidia</taxon>
        <taxon>Eucoccidiorida</taxon>
        <taxon>Eimeriorina</taxon>
        <taxon>Cryptosporidiidae</taxon>
        <taxon>Cryptosporidium</taxon>
    </lineage>
</organism>